<feature type="signal peptide" evidence="2">
    <location>
        <begin position="1"/>
        <end position="19"/>
    </location>
</feature>
<dbReference type="OrthoDB" id="5289858at2"/>
<keyword evidence="2" id="KW-0732">Signal</keyword>
<dbReference type="RefSeq" id="WP_034479737.1">
    <property type="nucleotide sequence ID" value="NZ_CP017561.2"/>
</dbReference>
<dbReference type="EMBL" id="CP017561">
    <property type="protein sequence ID" value="APA87078.1"/>
    <property type="molecule type" value="Genomic_DNA"/>
</dbReference>
<organism evidence="3 4">
    <name type="scientific">Paraburkholderia sprentiae WSM5005</name>
    <dbReference type="NCBI Taxonomy" id="754502"/>
    <lineage>
        <taxon>Bacteria</taxon>
        <taxon>Pseudomonadati</taxon>
        <taxon>Pseudomonadota</taxon>
        <taxon>Betaproteobacteria</taxon>
        <taxon>Burkholderiales</taxon>
        <taxon>Burkholderiaceae</taxon>
        <taxon>Paraburkholderia</taxon>
    </lineage>
</organism>
<keyword evidence="4" id="KW-1185">Reference proteome</keyword>
<evidence type="ECO:0000313" key="4">
    <source>
        <dbReference type="Proteomes" id="UP000179860"/>
    </source>
</evidence>
<dbReference type="Proteomes" id="UP000179860">
    <property type="component" value="Chromosome 1"/>
</dbReference>
<name>A0A1I9YL95_9BURK</name>
<gene>
    <name evidence="3" type="ORF">BJG93_13335</name>
</gene>
<dbReference type="AlphaFoldDB" id="A0A1I9YL95"/>
<evidence type="ECO:0000313" key="3">
    <source>
        <dbReference type="EMBL" id="APA87078.1"/>
    </source>
</evidence>
<evidence type="ECO:0000256" key="2">
    <source>
        <dbReference type="SAM" id="SignalP"/>
    </source>
</evidence>
<evidence type="ECO:0000256" key="1">
    <source>
        <dbReference type="SAM" id="MobiDB-lite"/>
    </source>
</evidence>
<dbReference type="InterPro" id="IPR021847">
    <property type="entry name" value="DUF3443"/>
</dbReference>
<feature type="region of interest" description="Disordered" evidence="1">
    <location>
        <begin position="32"/>
        <end position="91"/>
    </location>
</feature>
<protein>
    <submittedName>
        <fullName evidence="3">DUF3443 domain-containing protein</fullName>
    </submittedName>
</protein>
<dbReference type="Pfam" id="PF11925">
    <property type="entry name" value="DUF3443"/>
    <property type="match status" value="1"/>
</dbReference>
<accession>A0A1I9YL95</accession>
<sequence length="460" mass="45706">MRNLHKPATVIGWMRSALATMLVATLAACGGGGGDSGPSAASSNASRNSPGAQNSGSPPLASPGSSASGNSPSALNNGSPPTSPSQPPTVTTAVNTVPITVSHGVSGAINTPMISVTICAPGSAAHCQTIDNILLDTGSFGLRVVSSVLNPSLLKALPVSTIGSSGAQLAECAEFGADSYTWGTVRTATITVGGEMTTTSIPMQIIGDKSASTVPGPGCSNDGGSPQNTVATLHENGILGVGTAPVDCGATCANAATAANYSNYFACPGGTSCTRTAAPLAQQVANPVAHFPVDNNGVIVRMAPVANTGAATATGTLVFGIGTQSDNPLAASHVFKTDPYGNLNNSVFNGRTVPALIDSGTTAYLFSDSSLAQCGGYYCPPTAQTRSLTLVGIDKVSASASIDVVSATTLFGNSTAYAFNDLAAPGGGSFNLGLPFFYGRAVYYGIDNTASGGQSPYVGF</sequence>
<reference evidence="3" key="1">
    <citation type="submission" date="2016-09" db="EMBL/GenBank/DDBJ databases">
        <title>The Complete Genome of Burkholderia sprentiae wsm5005.</title>
        <authorList>
            <person name="De Meyer S."/>
            <person name="Wang P."/>
            <person name="Terpolilli J."/>
        </authorList>
    </citation>
    <scope>NUCLEOTIDE SEQUENCE [LARGE SCALE GENOMIC DNA]</scope>
    <source>
        <strain evidence="3">WSM5005</strain>
    </source>
</reference>
<feature type="chain" id="PRO_5009607398" evidence="2">
    <location>
        <begin position="20"/>
        <end position="460"/>
    </location>
</feature>
<dbReference type="PROSITE" id="PS51257">
    <property type="entry name" value="PROKAR_LIPOPROTEIN"/>
    <property type="match status" value="1"/>
</dbReference>
<dbReference type="KEGG" id="pspw:BJG93_13335"/>
<feature type="compositionally biased region" description="Low complexity" evidence="1">
    <location>
        <begin position="37"/>
        <end position="80"/>
    </location>
</feature>
<reference evidence="3" key="2">
    <citation type="submission" date="2021-06" db="EMBL/GenBank/DDBJ databases">
        <authorList>
            <person name="Rogers T.H."/>
            <person name="Ramsay J.P."/>
            <person name="Wang P."/>
            <person name="Terpolilli J."/>
        </authorList>
    </citation>
    <scope>NUCLEOTIDE SEQUENCE</scope>
    <source>
        <strain evidence="3">WSM5005</strain>
    </source>
</reference>
<dbReference type="STRING" id="754502.BJG93_13335"/>
<proteinExistence type="predicted"/>